<evidence type="ECO:0000313" key="3">
    <source>
        <dbReference type="Proteomes" id="UP000299102"/>
    </source>
</evidence>
<dbReference type="Proteomes" id="UP000299102">
    <property type="component" value="Unassembled WGS sequence"/>
</dbReference>
<reference evidence="2 3" key="1">
    <citation type="journal article" date="2019" name="Commun. Biol.">
        <title>The bagworm genome reveals a unique fibroin gene that provides high tensile strength.</title>
        <authorList>
            <person name="Kono N."/>
            <person name="Nakamura H."/>
            <person name="Ohtoshi R."/>
            <person name="Tomita M."/>
            <person name="Numata K."/>
            <person name="Arakawa K."/>
        </authorList>
    </citation>
    <scope>NUCLEOTIDE SEQUENCE [LARGE SCALE GENOMIC DNA]</scope>
</reference>
<name>A0A4C2A091_EUMVA</name>
<evidence type="ECO:0000256" key="1">
    <source>
        <dbReference type="SAM" id="MobiDB-lite"/>
    </source>
</evidence>
<sequence length="69" mass="7384">KSSEVVARLASLAVVDSSILLMKTIFADDYPTTAQALPTRWVIKAEARGQKDPTNSFSNPHLRSSGPAA</sequence>
<gene>
    <name evidence="2" type="ORF">EVAR_68136_1</name>
</gene>
<protein>
    <submittedName>
        <fullName evidence="2">Uncharacterized protein</fullName>
    </submittedName>
</protein>
<feature type="compositionally biased region" description="Polar residues" evidence="1">
    <location>
        <begin position="52"/>
        <end position="62"/>
    </location>
</feature>
<feature type="region of interest" description="Disordered" evidence="1">
    <location>
        <begin position="47"/>
        <end position="69"/>
    </location>
</feature>
<dbReference type="EMBL" id="BGZK01002405">
    <property type="protein sequence ID" value="GBP93670.1"/>
    <property type="molecule type" value="Genomic_DNA"/>
</dbReference>
<evidence type="ECO:0000313" key="2">
    <source>
        <dbReference type="EMBL" id="GBP93670.1"/>
    </source>
</evidence>
<dbReference type="AlphaFoldDB" id="A0A4C2A091"/>
<keyword evidence="3" id="KW-1185">Reference proteome</keyword>
<comment type="caution">
    <text evidence="2">The sequence shown here is derived from an EMBL/GenBank/DDBJ whole genome shotgun (WGS) entry which is preliminary data.</text>
</comment>
<accession>A0A4C2A091</accession>
<feature type="non-terminal residue" evidence="2">
    <location>
        <position position="1"/>
    </location>
</feature>
<organism evidence="2 3">
    <name type="scientific">Eumeta variegata</name>
    <name type="common">Bagworm moth</name>
    <name type="synonym">Eumeta japonica</name>
    <dbReference type="NCBI Taxonomy" id="151549"/>
    <lineage>
        <taxon>Eukaryota</taxon>
        <taxon>Metazoa</taxon>
        <taxon>Ecdysozoa</taxon>
        <taxon>Arthropoda</taxon>
        <taxon>Hexapoda</taxon>
        <taxon>Insecta</taxon>
        <taxon>Pterygota</taxon>
        <taxon>Neoptera</taxon>
        <taxon>Endopterygota</taxon>
        <taxon>Lepidoptera</taxon>
        <taxon>Glossata</taxon>
        <taxon>Ditrysia</taxon>
        <taxon>Tineoidea</taxon>
        <taxon>Psychidae</taxon>
        <taxon>Oiketicinae</taxon>
        <taxon>Eumeta</taxon>
    </lineage>
</organism>
<proteinExistence type="predicted"/>